<keyword evidence="18" id="KW-1185">Reference proteome</keyword>
<dbReference type="NCBIfam" id="TIGR00206">
    <property type="entry name" value="fliF"/>
    <property type="match status" value="1"/>
</dbReference>
<evidence type="ECO:0000256" key="8">
    <source>
        <dbReference type="ARBA" id="ARBA00022989"/>
    </source>
</evidence>
<name>A0A1Z4VRA4_9GAMM</name>
<dbReference type="OrthoDB" id="8554211at2"/>
<comment type="similarity">
    <text evidence="4 12">Belongs to the FliF family.</text>
</comment>
<evidence type="ECO:0000256" key="6">
    <source>
        <dbReference type="ARBA" id="ARBA00022475"/>
    </source>
</evidence>
<evidence type="ECO:0000256" key="4">
    <source>
        <dbReference type="ARBA" id="ARBA00007971"/>
    </source>
</evidence>
<evidence type="ECO:0000313" key="18">
    <source>
        <dbReference type="Proteomes" id="UP000218765"/>
    </source>
</evidence>
<dbReference type="Gene3D" id="3.30.300.30">
    <property type="match status" value="1"/>
</dbReference>
<accession>A0A1Z4VRA4</accession>
<keyword evidence="6" id="KW-1003">Cell membrane</keyword>
<dbReference type="InterPro" id="IPR043427">
    <property type="entry name" value="YscJ/FliF"/>
</dbReference>
<dbReference type="InterPro" id="IPR006182">
    <property type="entry name" value="FliF_N_dom"/>
</dbReference>
<keyword evidence="7 14" id="KW-0812">Transmembrane</keyword>
<evidence type="ECO:0000256" key="7">
    <source>
        <dbReference type="ARBA" id="ARBA00022692"/>
    </source>
</evidence>
<evidence type="ECO:0000256" key="13">
    <source>
        <dbReference type="SAM" id="MobiDB-lite"/>
    </source>
</evidence>
<dbReference type="Pfam" id="PF01514">
    <property type="entry name" value="YscJ_FliF"/>
    <property type="match status" value="1"/>
</dbReference>
<dbReference type="InterPro" id="IPR045851">
    <property type="entry name" value="AMP-bd_C_sf"/>
</dbReference>
<gene>
    <name evidence="17" type="ORF">FOKN1_1472</name>
</gene>
<organism evidence="17 18">
    <name type="scientific">Thiohalobacter thiocyanaticus</name>
    <dbReference type="NCBI Taxonomy" id="585455"/>
    <lineage>
        <taxon>Bacteria</taxon>
        <taxon>Pseudomonadati</taxon>
        <taxon>Pseudomonadota</taxon>
        <taxon>Gammaproteobacteria</taxon>
        <taxon>Thiohalobacterales</taxon>
        <taxon>Thiohalobacteraceae</taxon>
        <taxon>Thiohalobacter</taxon>
    </lineage>
</organism>
<sequence>MALVPAESNTGFAALPAWRQMAFMVVLAAGVAIGVAAFFWLRAPTYSVLYSNLAEADVTQVMNALQQHGIPHRIDQGTGALMVPAGEVHNARLKLAGEGLPESGVAGFELLKEEQGFGTSQFIENARYQHALEGELSRTVAALRNVKEARVHLALPKRSVFVRRQEEPTASVVVHMYAGRSLDEGQVASVVHLVASSVPHLNPGNVTVVDQNGNLLNSKQDSEFAMTGTQFTYNRKLEETYTQRILSLLEPMVGNNGVRAQVTAELDFTRTERTEETYNPDLPALRSEQVSEEQMGAGGGAVGVPGTLANTPPGPQAEAAGMSQSNSSRRSTRNYELDKTISHTRLATGTIRQLSIAVVIDDKRVPGPDGTATREPWTQEELDKFTTLVREAVGFDARRGDSVQVINAAFQEAPVPEPLPEPSLWEQAWVWDALKQTAGVLVVLIFFFGVLRPIMRNLAERGRSEQSGMMPAMEGADMSSPEALAAAAGQGALPRPAQAYEEQMGNARNLVAQDPKRVAQVVKNWVKDDG</sequence>
<dbReference type="GO" id="GO:0071973">
    <property type="term" value="P:bacterial-type flagellum-dependent cell motility"/>
    <property type="evidence" value="ECO:0007669"/>
    <property type="project" value="InterPro"/>
</dbReference>
<dbReference type="Pfam" id="PF08345">
    <property type="entry name" value="YscJ_FliF_C"/>
    <property type="match status" value="1"/>
</dbReference>
<keyword evidence="17" id="KW-0282">Flagellum</keyword>
<evidence type="ECO:0000256" key="2">
    <source>
        <dbReference type="ARBA" id="ARBA00004117"/>
    </source>
</evidence>
<evidence type="ECO:0000256" key="11">
    <source>
        <dbReference type="ARBA" id="ARBA00025936"/>
    </source>
</evidence>
<dbReference type="InterPro" id="IPR000067">
    <property type="entry name" value="FlgMring_FliF"/>
</dbReference>
<comment type="function">
    <text evidence="1 12">The M ring may be actively involved in energy transduction.</text>
</comment>
<evidence type="ECO:0000256" key="3">
    <source>
        <dbReference type="ARBA" id="ARBA00004651"/>
    </source>
</evidence>
<evidence type="ECO:0000259" key="15">
    <source>
        <dbReference type="Pfam" id="PF01514"/>
    </source>
</evidence>
<dbReference type="GO" id="GO:0005886">
    <property type="term" value="C:plasma membrane"/>
    <property type="evidence" value="ECO:0007669"/>
    <property type="project" value="UniProtKB-SubCell"/>
</dbReference>
<feature type="domain" description="Flagellar M-ring N-terminal" evidence="15">
    <location>
        <begin position="42"/>
        <end position="217"/>
    </location>
</feature>
<dbReference type="GO" id="GO:0009431">
    <property type="term" value="C:bacterial-type flagellum basal body, MS ring"/>
    <property type="evidence" value="ECO:0007669"/>
    <property type="project" value="InterPro"/>
</dbReference>
<evidence type="ECO:0000313" key="17">
    <source>
        <dbReference type="EMBL" id="BAZ93868.1"/>
    </source>
</evidence>
<dbReference type="Proteomes" id="UP000218765">
    <property type="component" value="Chromosome"/>
</dbReference>
<dbReference type="AlphaFoldDB" id="A0A1Z4VRA4"/>
<evidence type="ECO:0000256" key="5">
    <source>
        <dbReference type="ARBA" id="ARBA00017949"/>
    </source>
</evidence>
<keyword evidence="9 14" id="KW-0472">Membrane</keyword>
<keyword evidence="17" id="KW-0969">Cilium</keyword>
<feature type="transmembrane region" description="Helical" evidence="14">
    <location>
        <begin position="21"/>
        <end position="41"/>
    </location>
</feature>
<keyword evidence="17" id="KW-0966">Cell projection</keyword>
<feature type="region of interest" description="Disordered" evidence="13">
    <location>
        <begin position="272"/>
        <end position="334"/>
    </location>
</feature>
<protein>
    <recommendedName>
        <fullName evidence="5 12">Flagellar M-ring protein</fullName>
    </recommendedName>
</protein>
<dbReference type="RefSeq" id="WP_096366020.1">
    <property type="nucleotide sequence ID" value="NZ_AP018052.1"/>
</dbReference>
<dbReference type="PIRSF" id="PIRSF004862">
    <property type="entry name" value="FliF"/>
    <property type="match status" value="1"/>
</dbReference>
<dbReference type="KEGG" id="ttc:FOKN1_1472"/>
<proteinExistence type="inferred from homology"/>
<feature type="transmembrane region" description="Helical" evidence="14">
    <location>
        <begin position="437"/>
        <end position="455"/>
    </location>
</feature>
<reference evidence="17 18" key="1">
    <citation type="submission" date="2017-05" db="EMBL/GenBank/DDBJ databases">
        <title>Thiocyanate degradation by Thiohalobacter thiocyanaticus FOKN1.</title>
        <authorList>
            <person name="Oshiki M."/>
            <person name="Fukushima T."/>
            <person name="Kawano S."/>
            <person name="Nakagawa J."/>
        </authorList>
    </citation>
    <scope>NUCLEOTIDE SEQUENCE [LARGE SCALE GENOMIC DNA]</scope>
    <source>
        <strain evidence="17 18">FOKN1</strain>
    </source>
</reference>
<evidence type="ECO:0000256" key="1">
    <source>
        <dbReference type="ARBA" id="ARBA00003820"/>
    </source>
</evidence>
<evidence type="ECO:0000256" key="12">
    <source>
        <dbReference type="PIRNR" id="PIRNR004862"/>
    </source>
</evidence>
<keyword evidence="10 12" id="KW-0975">Bacterial flagellum</keyword>
<comment type="subcellular location">
    <subcellularLocation>
        <location evidence="2 12">Bacterial flagellum basal body</location>
    </subcellularLocation>
    <subcellularLocation>
        <location evidence="3">Cell membrane</location>
        <topology evidence="3">Multi-pass membrane protein</topology>
    </subcellularLocation>
</comment>
<dbReference type="InterPro" id="IPR013556">
    <property type="entry name" value="Flag_M-ring_C"/>
</dbReference>
<dbReference type="GO" id="GO:0003774">
    <property type="term" value="F:cytoskeletal motor activity"/>
    <property type="evidence" value="ECO:0007669"/>
    <property type="project" value="InterPro"/>
</dbReference>
<dbReference type="EMBL" id="AP018052">
    <property type="protein sequence ID" value="BAZ93868.1"/>
    <property type="molecule type" value="Genomic_DNA"/>
</dbReference>
<dbReference type="PRINTS" id="PR01009">
    <property type="entry name" value="FLGMRINGFLIF"/>
</dbReference>
<dbReference type="PANTHER" id="PTHR30046:SF0">
    <property type="entry name" value="FLAGELLAR M-RING PROTEIN"/>
    <property type="match status" value="1"/>
</dbReference>
<evidence type="ECO:0000256" key="9">
    <source>
        <dbReference type="ARBA" id="ARBA00023136"/>
    </source>
</evidence>
<evidence type="ECO:0000259" key="16">
    <source>
        <dbReference type="Pfam" id="PF08345"/>
    </source>
</evidence>
<keyword evidence="8 14" id="KW-1133">Transmembrane helix</keyword>
<feature type="domain" description="Flagellar M-ring C-terminal" evidence="16">
    <location>
        <begin position="249"/>
        <end position="410"/>
    </location>
</feature>
<dbReference type="PANTHER" id="PTHR30046">
    <property type="entry name" value="FLAGELLAR M-RING PROTEIN"/>
    <property type="match status" value="1"/>
</dbReference>
<evidence type="ECO:0000256" key="10">
    <source>
        <dbReference type="ARBA" id="ARBA00023143"/>
    </source>
</evidence>
<evidence type="ECO:0000256" key="14">
    <source>
        <dbReference type="SAM" id="Phobius"/>
    </source>
</evidence>
<comment type="subunit">
    <text evidence="11">The basal body constitutes a major portion of the flagellar organelle and consists of four rings (L,P,S, and M) mounted on a central rod. The M ring is integral to the inner membrane of the cell and may be connected to the flagellar rod via the S ring. The S (supramembrane ring) lies just distal to the M ring. The L and P rings lie in the outer membrane and the periplasmic space, respectively.</text>
</comment>